<evidence type="ECO:0000256" key="1">
    <source>
        <dbReference type="ARBA" id="ARBA00009995"/>
    </source>
</evidence>
<organism evidence="4">
    <name type="scientific">Schizaphis graminum</name>
    <name type="common">Green bug aphid</name>
    <dbReference type="NCBI Taxonomy" id="13262"/>
    <lineage>
        <taxon>Eukaryota</taxon>
        <taxon>Metazoa</taxon>
        <taxon>Ecdysozoa</taxon>
        <taxon>Arthropoda</taxon>
        <taxon>Hexapoda</taxon>
        <taxon>Insecta</taxon>
        <taxon>Pterygota</taxon>
        <taxon>Neoptera</taxon>
        <taxon>Paraneoptera</taxon>
        <taxon>Hemiptera</taxon>
        <taxon>Sternorrhyncha</taxon>
        <taxon>Aphidomorpha</taxon>
        <taxon>Aphidoidea</taxon>
        <taxon>Aphididae</taxon>
        <taxon>Aphidini</taxon>
        <taxon>Schizaphis</taxon>
    </lineage>
</organism>
<name>A0A2S2P6C1_SCHGA</name>
<dbReference type="AlphaFoldDB" id="A0A2S2P6C1"/>
<dbReference type="GO" id="GO:0008194">
    <property type="term" value="F:UDP-glycosyltransferase activity"/>
    <property type="evidence" value="ECO:0007669"/>
    <property type="project" value="InterPro"/>
</dbReference>
<comment type="similarity">
    <text evidence="1">Belongs to the UDP-glycosyltransferase family.</text>
</comment>
<evidence type="ECO:0000313" key="4">
    <source>
        <dbReference type="EMBL" id="MBY24738.1"/>
    </source>
</evidence>
<keyword evidence="3 4" id="KW-0808">Transferase</keyword>
<dbReference type="Gene3D" id="3.40.50.2000">
    <property type="entry name" value="Glycogen Phosphorylase B"/>
    <property type="match status" value="1"/>
</dbReference>
<reference evidence="4" key="1">
    <citation type="submission" date="2018-04" db="EMBL/GenBank/DDBJ databases">
        <title>Transcriptome of Schizaphis graminum biotype I.</title>
        <authorList>
            <person name="Scully E.D."/>
            <person name="Geib S.M."/>
            <person name="Palmer N.A."/>
            <person name="Koch K."/>
            <person name="Bradshaw J."/>
            <person name="Heng-Moss T."/>
            <person name="Sarath G."/>
        </authorList>
    </citation>
    <scope>NUCLEOTIDE SEQUENCE</scope>
</reference>
<evidence type="ECO:0000256" key="3">
    <source>
        <dbReference type="ARBA" id="ARBA00022679"/>
    </source>
</evidence>
<dbReference type="InterPro" id="IPR002213">
    <property type="entry name" value="UDP_glucos_trans"/>
</dbReference>
<proteinExistence type="inferred from homology"/>
<protein>
    <submittedName>
        <fullName evidence="4">Ecdysteroid UDP-glucosyltransferase</fullName>
    </submittedName>
</protein>
<evidence type="ECO:0000256" key="2">
    <source>
        <dbReference type="ARBA" id="ARBA00022676"/>
    </source>
</evidence>
<sequence>MRLHSYSVIVKHIHITFGSPFSQDILEFIEDAPQGVVYFTFGSVISMSSLPENVQSAFRDALAQIPQKVLWKYESEMKDKPKNVIIRKWFPQRDILCTFEFII</sequence>
<accession>A0A2S2P6C1</accession>
<keyword evidence="2" id="KW-0328">Glycosyltransferase</keyword>
<dbReference type="SUPFAM" id="SSF53756">
    <property type="entry name" value="UDP-Glycosyltransferase/glycogen phosphorylase"/>
    <property type="match status" value="1"/>
</dbReference>
<dbReference type="PANTHER" id="PTHR48043:SF114">
    <property type="entry name" value="IP04436P-RELATED"/>
    <property type="match status" value="1"/>
</dbReference>
<dbReference type="Pfam" id="PF00201">
    <property type="entry name" value="UDPGT"/>
    <property type="match status" value="1"/>
</dbReference>
<dbReference type="EMBL" id="GGMR01012119">
    <property type="protein sequence ID" value="MBY24738.1"/>
    <property type="molecule type" value="Transcribed_RNA"/>
</dbReference>
<gene>
    <name evidence="4" type="primary">EGT_3</name>
    <name evidence="4" type="ORF">g.11091</name>
</gene>
<dbReference type="PANTHER" id="PTHR48043">
    <property type="entry name" value="EG:EG0003.4 PROTEIN-RELATED"/>
    <property type="match status" value="1"/>
</dbReference>
<dbReference type="InterPro" id="IPR050271">
    <property type="entry name" value="UDP-glycosyltransferase"/>
</dbReference>